<feature type="non-terminal residue" evidence="2">
    <location>
        <position position="1"/>
    </location>
</feature>
<keyword evidence="4" id="KW-1185">Reference proteome</keyword>
<feature type="non-terminal residue" evidence="2">
    <location>
        <position position="261"/>
    </location>
</feature>
<feature type="compositionally biased region" description="Basic and acidic residues" evidence="1">
    <location>
        <begin position="150"/>
        <end position="160"/>
    </location>
</feature>
<organism evidence="2">
    <name type="scientific">Cladocopium goreaui</name>
    <dbReference type="NCBI Taxonomy" id="2562237"/>
    <lineage>
        <taxon>Eukaryota</taxon>
        <taxon>Sar</taxon>
        <taxon>Alveolata</taxon>
        <taxon>Dinophyceae</taxon>
        <taxon>Suessiales</taxon>
        <taxon>Symbiodiniaceae</taxon>
        <taxon>Cladocopium</taxon>
    </lineage>
</organism>
<dbReference type="EMBL" id="CAMXCT020002502">
    <property type="protein sequence ID" value="CAL1151934.1"/>
    <property type="molecule type" value="Genomic_DNA"/>
</dbReference>
<feature type="region of interest" description="Disordered" evidence="1">
    <location>
        <begin position="150"/>
        <end position="202"/>
    </location>
</feature>
<name>A0A9P1CVN0_9DINO</name>
<dbReference type="Proteomes" id="UP001152797">
    <property type="component" value="Unassembled WGS sequence"/>
</dbReference>
<evidence type="ECO:0000256" key="1">
    <source>
        <dbReference type="SAM" id="MobiDB-lite"/>
    </source>
</evidence>
<reference evidence="2" key="1">
    <citation type="submission" date="2022-10" db="EMBL/GenBank/DDBJ databases">
        <authorList>
            <person name="Chen Y."/>
            <person name="Dougan E. K."/>
            <person name="Chan C."/>
            <person name="Rhodes N."/>
            <person name="Thang M."/>
        </authorList>
    </citation>
    <scope>NUCLEOTIDE SEQUENCE</scope>
</reference>
<protein>
    <submittedName>
        <fullName evidence="2">Uncharacterized protein</fullName>
    </submittedName>
</protein>
<dbReference type="AlphaFoldDB" id="A0A9P1CVN0"/>
<evidence type="ECO:0000313" key="3">
    <source>
        <dbReference type="EMBL" id="CAL4785871.1"/>
    </source>
</evidence>
<comment type="caution">
    <text evidence="2">The sequence shown here is derived from an EMBL/GenBank/DDBJ whole genome shotgun (WGS) entry which is preliminary data.</text>
</comment>
<dbReference type="EMBL" id="CAMXCT030002502">
    <property type="protein sequence ID" value="CAL4785871.1"/>
    <property type="molecule type" value="Genomic_DNA"/>
</dbReference>
<gene>
    <name evidence="2" type="ORF">C1SCF055_LOCUS24845</name>
</gene>
<sequence length="261" mass="28415">MKKGSTCLPYGWTHDLAAVIAETRAEASPAFALQTKFRAKAEFPKSETVSPAARLAVDSKRSKTDSHQGFAPTLEMCQQAIQAISEKLPRVGKMEFWDPQIISQLQQVFPEKHVHAVMACRGTERTMEPPKNLHAQEAPFRRMLMLRRDGQVPASDEQHAQKAPPAESTPRVDFEKPEPENLTPEASQGIPSEMPVEEQPVPDLAESPEPILLTCLAALETMPGPIGIKAQESPVEGGSGSKILEANFGATVVAETGSLPY</sequence>
<proteinExistence type="predicted"/>
<reference evidence="3 4" key="2">
    <citation type="submission" date="2024-05" db="EMBL/GenBank/DDBJ databases">
        <authorList>
            <person name="Chen Y."/>
            <person name="Shah S."/>
            <person name="Dougan E. K."/>
            <person name="Thang M."/>
            <person name="Chan C."/>
        </authorList>
    </citation>
    <scope>NUCLEOTIDE SEQUENCE [LARGE SCALE GENOMIC DNA]</scope>
</reference>
<evidence type="ECO:0000313" key="2">
    <source>
        <dbReference type="EMBL" id="CAI3998559.1"/>
    </source>
</evidence>
<feature type="compositionally biased region" description="Basic and acidic residues" evidence="1">
    <location>
        <begin position="170"/>
        <end position="179"/>
    </location>
</feature>
<accession>A0A9P1CVN0</accession>
<dbReference type="EMBL" id="CAMXCT010002502">
    <property type="protein sequence ID" value="CAI3998559.1"/>
    <property type="molecule type" value="Genomic_DNA"/>
</dbReference>
<evidence type="ECO:0000313" key="4">
    <source>
        <dbReference type="Proteomes" id="UP001152797"/>
    </source>
</evidence>